<reference evidence="1" key="2">
    <citation type="journal article" date="2015" name="Fish Shellfish Immunol.">
        <title>Early steps in the European eel (Anguilla anguilla)-Vibrio vulnificus interaction in the gills: Role of the RtxA13 toxin.</title>
        <authorList>
            <person name="Callol A."/>
            <person name="Pajuelo D."/>
            <person name="Ebbesson L."/>
            <person name="Teles M."/>
            <person name="MacKenzie S."/>
            <person name="Amaro C."/>
        </authorList>
    </citation>
    <scope>NUCLEOTIDE SEQUENCE</scope>
</reference>
<proteinExistence type="predicted"/>
<protein>
    <submittedName>
        <fullName evidence="1">Uncharacterized protein</fullName>
    </submittedName>
</protein>
<organism evidence="1">
    <name type="scientific">Anguilla anguilla</name>
    <name type="common">European freshwater eel</name>
    <name type="synonym">Muraena anguilla</name>
    <dbReference type="NCBI Taxonomy" id="7936"/>
    <lineage>
        <taxon>Eukaryota</taxon>
        <taxon>Metazoa</taxon>
        <taxon>Chordata</taxon>
        <taxon>Craniata</taxon>
        <taxon>Vertebrata</taxon>
        <taxon>Euteleostomi</taxon>
        <taxon>Actinopterygii</taxon>
        <taxon>Neopterygii</taxon>
        <taxon>Teleostei</taxon>
        <taxon>Anguilliformes</taxon>
        <taxon>Anguillidae</taxon>
        <taxon>Anguilla</taxon>
    </lineage>
</organism>
<dbReference type="AlphaFoldDB" id="A0A0E9R709"/>
<evidence type="ECO:0000313" key="1">
    <source>
        <dbReference type="EMBL" id="JAH24884.1"/>
    </source>
</evidence>
<name>A0A0E9R709_ANGAN</name>
<dbReference type="EMBL" id="GBXM01083693">
    <property type="protein sequence ID" value="JAH24884.1"/>
    <property type="molecule type" value="Transcribed_RNA"/>
</dbReference>
<reference evidence="1" key="1">
    <citation type="submission" date="2014-11" db="EMBL/GenBank/DDBJ databases">
        <authorList>
            <person name="Amaro Gonzalez C."/>
        </authorList>
    </citation>
    <scope>NUCLEOTIDE SEQUENCE</scope>
</reference>
<sequence length="24" mass="2597">MTVPRNVNGVISYCPPELKPVGII</sequence>
<accession>A0A0E9R709</accession>